<dbReference type="GO" id="GO:0016987">
    <property type="term" value="F:sigma factor activity"/>
    <property type="evidence" value="ECO:0007669"/>
    <property type="project" value="UniProtKB-KW"/>
</dbReference>
<dbReference type="InterPro" id="IPR013325">
    <property type="entry name" value="RNA_pol_sigma_r2"/>
</dbReference>
<dbReference type="EMBL" id="RAVZ01000082">
    <property type="protein sequence ID" value="RKG88413.1"/>
    <property type="molecule type" value="Genomic_DNA"/>
</dbReference>
<dbReference type="PANTHER" id="PTHR43133:SF8">
    <property type="entry name" value="RNA POLYMERASE SIGMA FACTOR HI_1459-RELATED"/>
    <property type="match status" value="1"/>
</dbReference>
<dbReference type="InterPro" id="IPR014284">
    <property type="entry name" value="RNA_pol_sigma-70_dom"/>
</dbReference>
<dbReference type="Gene3D" id="1.10.1740.10">
    <property type="match status" value="1"/>
</dbReference>
<dbReference type="GO" id="GO:0006352">
    <property type="term" value="P:DNA-templated transcription initiation"/>
    <property type="evidence" value="ECO:0007669"/>
    <property type="project" value="InterPro"/>
</dbReference>
<evidence type="ECO:0000256" key="2">
    <source>
        <dbReference type="ARBA" id="ARBA00023082"/>
    </source>
</evidence>
<evidence type="ECO:0000259" key="5">
    <source>
        <dbReference type="Pfam" id="PF04542"/>
    </source>
</evidence>
<gene>
    <name evidence="6" type="ORF">D7V88_14340</name>
</gene>
<feature type="domain" description="RNA polymerase sigma-70 region 2" evidence="5">
    <location>
        <begin position="32"/>
        <end position="91"/>
    </location>
</feature>
<name>A0A3A8JG31_9BACT</name>
<keyword evidence="2" id="KW-0731">Sigma factor</keyword>
<dbReference type="OrthoDB" id="5524536at2"/>
<dbReference type="PANTHER" id="PTHR43133">
    <property type="entry name" value="RNA POLYMERASE ECF-TYPE SIGMA FACTO"/>
    <property type="match status" value="1"/>
</dbReference>
<accession>A0A3A8JG31</accession>
<reference evidence="7" key="1">
    <citation type="submission" date="2018-09" db="EMBL/GenBank/DDBJ databases">
        <authorList>
            <person name="Livingstone P.G."/>
            <person name="Whitworth D.E."/>
        </authorList>
    </citation>
    <scope>NUCLEOTIDE SEQUENCE [LARGE SCALE GENOMIC DNA]</scope>
    <source>
        <strain evidence="7">CA054A</strain>
    </source>
</reference>
<keyword evidence="1" id="KW-0805">Transcription regulation</keyword>
<keyword evidence="4" id="KW-0804">Transcription</keyword>
<keyword evidence="7" id="KW-1185">Reference proteome</keyword>
<proteinExistence type="predicted"/>
<keyword evidence="3" id="KW-0238">DNA-binding</keyword>
<comment type="caution">
    <text evidence="6">The sequence shown here is derived from an EMBL/GenBank/DDBJ whole genome shotgun (WGS) entry which is preliminary data.</text>
</comment>
<evidence type="ECO:0000313" key="7">
    <source>
        <dbReference type="Proteomes" id="UP000268094"/>
    </source>
</evidence>
<evidence type="ECO:0000256" key="3">
    <source>
        <dbReference type="ARBA" id="ARBA00023125"/>
    </source>
</evidence>
<dbReference type="GO" id="GO:0003677">
    <property type="term" value="F:DNA binding"/>
    <property type="evidence" value="ECO:0007669"/>
    <property type="project" value="UniProtKB-KW"/>
</dbReference>
<dbReference type="Pfam" id="PF04542">
    <property type="entry name" value="Sigma70_r2"/>
    <property type="match status" value="1"/>
</dbReference>
<dbReference type="RefSeq" id="WP_120541201.1">
    <property type="nucleotide sequence ID" value="NZ_RAVZ01000082.1"/>
</dbReference>
<evidence type="ECO:0000313" key="6">
    <source>
        <dbReference type="EMBL" id="RKG88413.1"/>
    </source>
</evidence>
<evidence type="ECO:0000256" key="4">
    <source>
        <dbReference type="ARBA" id="ARBA00023163"/>
    </source>
</evidence>
<dbReference type="InterPro" id="IPR039425">
    <property type="entry name" value="RNA_pol_sigma-70-like"/>
</dbReference>
<dbReference type="AlphaFoldDB" id="A0A3A8JG31"/>
<organism evidence="6 7">
    <name type="scientific">Corallococcus terminator</name>
    <dbReference type="NCBI Taxonomy" id="2316733"/>
    <lineage>
        <taxon>Bacteria</taxon>
        <taxon>Pseudomonadati</taxon>
        <taxon>Myxococcota</taxon>
        <taxon>Myxococcia</taxon>
        <taxon>Myxococcales</taxon>
        <taxon>Cystobacterineae</taxon>
        <taxon>Myxococcaceae</taxon>
        <taxon>Corallococcus</taxon>
    </lineage>
</organism>
<sequence>MQADDQSRLELEDAIHDLCRRRQLNQAVELAVRGYGPEIRRLMLSVLQDEARAQDAFGLFCEGLVKGLPRFRWESSFRTWAQRMARNACFKLVNASAVRRRHLRLSAVPDQPEGPRSSTSPWQRTLVKERFRALRTQLEPQQRRLLELRLDQQLPWQEVVQLMATSEEALTDETQARRAAALRQQFQRAKCHLRSMALQEGLITSDDTQ</sequence>
<dbReference type="InterPro" id="IPR007627">
    <property type="entry name" value="RNA_pol_sigma70_r2"/>
</dbReference>
<dbReference type="Proteomes" id="UP000268094">
    <property type="component" value="Unassembled WGS sequence"/>
</dbReference>
<dbReference type="SUPFAM" id="SSF88946">
    <property type="entry name" value="Sigma2 domain of RNA polymerase sigma factors"/>
    <property type="match status" value="1"/>
</dbReference>
<evidence type="ECO:0000256" key="1">
    <source>
        <dbReference type="ARBA" id="ARBA00023015"/>
    </source>
</evidence>
<protein>
    <submittedName>
        <fullName evidence="6">Sigma-70 family RNA polymerase sigma factor</fullName>
    </submittedName>
</protein>
<dbReference type="NCBIfam" id="TIGR02937">
    <property type="entry name" value="sigma70-ECF"/>
    <property type="match status" value="1"/>
</dbReference>